<evidence type="ECO:0000313" key="2">
    <source>
        <dbReference type="Proteomes" id="UP001145742"/>
    </source>
</evidence>
<dbReference type="PANTHER" id="PTHR33395">
    <property type="entry name" value="TRANSCRIPTASE, PUTATIVE-RELATED-RELATED"/>
    <property type="match status" value="1"/>
</dbReference>
<organism evidence="1 2">
    <name type="scientific">Willisornis vidua</name>
    <name type="common">Xingu scale-backed antbird</name>
    <dbReference type="NCBI Taxonomy" id="1566151"/>
    <lineage>
        <taxon>Eukaryota</taxon>
        <taxon>Metazoa</taxon>
        <taxon>Chordata</taxon>
        <taxon>Craniata</taxon>
        <taxon>Vertebrata</taxon>
        <taxon>Euteleostomi</taxon>
        <taxon>Archelosauria</taxon>
        <taxon>Archosauria</taxon>
        <taxon>Dinosauria</taxon>
        <taxon>Saurischia</taxon>
        <taxon>Theropoda</taxon>
        <taxon>Coelurosauria</taxon>
        <taxon>Aves</taxon>
        <taxon>Neognathae</taxon>
        <taxon>Neoaves</taxon>
        <taxon>Telluraves</taxon>
        <taxon>Australaves</taxon>
        <taxon>Passeriformes</taxon>
        <taxon>Thamnophilidae</taxon>
        <taxon>Willisornis</taxon>
    </lineage>
</organism>
<name>A0ABQ9DMW0_9PASS</name>
<dbReference type="EMBL" id="WHWB01033124">
    <property type="protein sequence ID" value="KAJ7421779.1"/>
    <property type="molecule type" value="Genomic_DNA"/>
</dbReference>
<dbReference type="PANTHER" id="PTHR33395:SF22">
    <property type="entry name" value="REVERSE TRANSCRIPTASE DOMAIN-CONTAINING PROTEIN"/>
    <property type="match status" value="1"/>
</dbReference>
<dbReference type="Proteomes" id="UP001145742">
    <property type="component" value="Unassembled WGS sequence"/>
</dbReference>
<reference evidence="1" key="1">
    <citation type="submission" date="2019-10" db="EMBL/GenBank/DDBJ databases">
        <authorList>
            <person name="Soares A.E.R."/>
            <person name="Aleixo A."/>
            <person name="Schneider P."/>
            <person name="Miyaki C.Y."/>
            <person name="Schneider M.P."/>
            <person name="Mello C."/>
            <person name="Vasconcelos A.T.R."/>
        </authorList>
    </citation>
    <scope>NUCLEOTIDE SEQUENCE</scope>
    <source>
        <tissue evidence="1">Muscle</tissue>
    </source>
</reference>
<sequence length="137" mass="15572">MITSQAGTDKAEVFNAFFALVFNTNDRPRESHCPELEDHYCEKDQLPVNPEFVQDLLLQLDPYKCMGSDGIHLRILKGLVDVVAKCPLMILECSWESEEVSVDWKLMDIVPVFKKGKENPGNYRPISLNSVPSKVME</sequence>
<protein>
    <submittedName>
        <fullName evidence="1">RNA-directed DNA polymerase from mobile element jockey-like protein</fullName>
    </submittedName>
</protein>
<accession>A0ABQ9DMW0</accession>
<proteinExistence type="predicted"/>
<comment type="caution">
    <text evidence="1">The sequence shown here is derived from an EMBL/GenBank/DDBJ whole genome shotgun (WGS) entry which is preliminary data.</text>
</comment>
<gene>
    <name evidence="1" type="ORF">WISP_41156</name>
</gene>
<keyword evidence="2" id="KW-1185">Reference proteome</keyword>
<evidence type="ECO:0000313" key="1">
    <source>
        <dbReference type="EMBL" id="KAJ7421779.1"/>
    </source>
</evidence>